<evidence type="ECO:0000313" key="1">
    <source>
        <dbReference type="EMBL" id="NMM50432.1"/>
    </source>
</evidence>
<comment type="caution">
    <text evidence="1">The sequence shown here is derived from an EMBL/GenBank/DDBJ whole genome shotgun (WGS) entry which is preliminary data.</text>
</comment>
<keyword evidence="2" id="KW-1185">Reference proteome</keyword>
<reference evidence="1 2" key="1">
    <citation type="submission" date="2020-04" db="EMBL/GenBank/DDBJ databases">
        <title>Flammeovirgaceae bacterium KN852 isolated from deep sea.</title>
        <authorList>
            <person name="Zhang D.-C."/>
        </authorList>
    </citation>
    <scope>NUCLEOTIDE SEQUENCE [LARGE SCALE GENOMIC DNA]</scope>
    <source>
        <strain evidence="1 2">KN852</strain>
    </source>
</reference>
<dbReference type="PROSITE" id="PS51257">
    <property type="entry name" value="PROKAR_LIPOPROTEIN"/>
    <property type="match status" value="1"/>
</dbReference>
<dbReference type="EMBL" id="JABBNU010000013">
    <property type="protein sequence ID" value="NMM50432.1"/>
    <property type="molecule type" value="Genomic_DNA"/>
</dbReference>
<dbReference type="AlphaFoldDB" id="A0A848JBQ4"/>
<dbReference type="RefSeq" id="WP_169684800.1">
    <property type="nucleotide sequence ID" value="NZ_JABBNU010000013.1"/>
</dbReference>
<organism evidence="1 2">
    <name type="scientific">Marinigracilibium pacificum</name>
    <dbReference type="NCBI Taxonomy" id="2729599"/>
    <lineage>
        <taxon>Bacteria</taxon>
        <taxon>Pseudomonadati</taxon>
        <taxon>Bacteroidota</taxon>
        <taxon>Cytophagia</taxon>
        <taxon>Cytophagales</taxon>
        <taxon>Flammeovirgaceae</taxon>
        <taxon>Marinigracilibium</taxon>
    </lineage>
</organism>
<sequence length="135" mass="15409">MKIRFSKNPLPNILATLSIIIVLFSSCGNSVDIPNFDEELWINDQNGCTGDRLEMIDEVKLNKDLLIGLSTNELRKVLGRPDNIILYTRNQKYYHYYLTPGKQCQDATNNSEEGQKLIIKMSALDKVSNLEFPLD</sequence>
<name>A0A848JBQ4_9BACT</name>
<evidence type="ECO:0000313" key="2">
    <source>
        <dbReference type="Proteomes" id="UP000559010"/>
    </source>
</evidence>
<gene>
    <name evidence="1" type="ORF">HH304_18625</name>
</gene>
<protein>
    <submittedName>
        <fullName evidence="1">Uncharacterized protein</fullName>
    </submittedName>
</protein>
<accession>A0A848JBQ4</accession>
<dbReference type="Proteomes" id="UP000559010">
    <property type="component" value="Unassembled WGS sequence"/>
</dbReference>
<proteinExistence type="predicted"/>